<keyword evidence="6 10" id="KW-0378">Hydrolase</keyword>
<dbReference type="Gene3D" id="3.60.21.10">
    <property type="match status" value="1"/>
</dbReference>
<dbReference type="CDD" id="cd07398">
    <property type="entry name" value="MPP_YbbF-LpxH"/>
    <property type="match status" value="1"/>
</dbReference>
<dbReference type="Pfam" id="PF00149">
    <property type="entry name" value="Metallophos"/>
    <property type="match status" value="1"/>
</dbReference>
<dbReference type="EMBL" id="CP010554">
    <property type="protein sequence ID" value="AJP48065.1"/>
    <property type="molecule type" value="Genomic_DNA"/>
</dbReference>
<keyword evidence="1 10" id="KW-1003">Cell membrane</keyword>
<dbReference type="HOGENOM" id="CLU_074586_0_0_4"/>
<dbReference type="GO" id="GO:0019897">
    <property type="term" value="C:extrinsic component of plasma membrane"/>
    <property type="evidence" value="ECO:0007669"/>
    <property type="project" value="UniProtKB-UniRule"/>
</dbReference>
<sequence length="260" mass="28558">MHKTGITRFVSDLHLSAERPDLTARFAAFLAETAASKITTLFILGDLFDAWIGDDDLAQPFNTEVCSLLRKLSDQGTHLFFIAGNRDFLIGDTFSQAAGLQRLGEVERVCEKVGAKVGAKVGSDDTAVLIMHGDTLCTDDTDYQAFRQQVRTAAWQTDFLARPLAERRAEATALRQKSMAATKTKSQTIMDVNAEAVRQALIASGCHRLIHGHTHRPGCEQIMLADGVAERWVLSDWDSHRGDALEVSTEGSIRRIDLSG</sequence>
<keyword evidence="8 10" id="KW-0472">Membrane</keyword>
<dbReference type="InterPro" id="IPR029052">
    <property type="entry name" value="Metallo-depent_PP-like"/>
</dbReference>
<dbReference type="PANTHER" id="PTHR34990">
    <property type="entry name" value="UDP-2,3-DIACYLGLUCOSAMINE HYDROLASE-RELATED"/>
    <property type="match status" value="1"/>
</dbReference>
<comment type="subcellular location">
    <subcellularLocation>
        <location evidence="10">Cell inner membrane</location>
        <topology evidence="10">Peripheral membrane protein</topology>
        <orientation evidence="10">Cytoplasmic side</orientation>
    </subcellularLocation>
</comment>
<feature type="binding site" evidence="10">
    <location>
        <position position="46"/>
    </location>
    <ligand>
        <name>Mn(2+)</name>
        <dbReference type="ChEBI" id="CHEBI:29035"/>
        <label>1</label>
    </ligand>
</feature>
<name>A0A0C5J7Z9_9PROT</name>
<feature type="binding site" evidence="10">
    <location>
        <position position="213"/>
    </location>
    <ligand>
        <name>substrate</name>
    </ligand>
</feature>
<proteinExistence type="inferred from homology"/>
<feature type="binding site" evidence="10">
    <location>
        <position position="213"/>
    </location>
    <ligand>
        <name>Mn(2+)</name>
        <dbReference type="ChEBI" id="CHEBI:29035"/>
        <label>2</label>
    </ligand>
</feature>
<dbReference type="PANTHER" id="PTHR34990:SF1">
    <property type="entry name" value="UDP-2,3-DIACYLGLUCOSAMINE HYDROLASE"/>
    <property type="match status" value="1"/>
</dbReference>
<dbReference type="KEGG" id="rbu:PG1C_05515"/>
<dbReference type="PATRIC" id="fig|1565605.3.peg.1157"/>
<evidence type="ECO:0000256" key="8">
    <source>
        <dbReference type="ARBA" id="ARBA00023136"/>
    </source>
</evidence>
<feature type="binding site" evidence="10">
    <location>
        <position position="12"/>
    </location>
    <ligand>
        <name>Mn(2+)</name>
        <dbReference type="ChEBI" id="CHEBI:29035"/>
        <label>1</label>
    </ligand>
</feature>
<feature type="binding site" evidence="10">
    <location>
        <position position="178"/>
    </location>
    <ligand>
        <name>substrate</name>
    </ligand>
</feature>
<evidence type="ECO:0000256" key="2">
    <source>
        <dbReference type="ARBA" id="ARBA00022516"/>
    </source>
</evidence>
<dbReference type="InterPro" id="IPR043461">
    <property type="entry name" value="LpxH-like"/>
</dbReference>
<keyword evidence="4 10" id="KW-0441">Lipid A biosynthesis</keyword>
<dbReference type="NCBIfam" id="NF003743">
    <property type="entry name" value="PRK05340.1"/>
    <property type="match status" value="1"/>
</dbReference>
<dbReference type="InterPro" id="IPR004843">
    <property type="entry name" value="Calcineurin-like_PHP"/>
</dbReference>
<keyword evidence="3 10" id="KW-0997">Cell inner membrane</keyword>
<dbReference type="STRING" id="1565605.PG1C_05515"/>
<dbReference type="RefSeq" id="WP_237218302.1">
    <property type="nucleotide sequence ID" value="NZ_CP010554.1"/>
</dbReference>
<evidence type="ECO:0000313" key="13">
    <source>
        <dbReference type="Proteomes" id="UP000061603"/>
    </source>
</evidence>
<organism evidence="12 13">
    <name type="scientific">Rugosibacter aromaticivorans</name>
    <dbReference type="NCBI Taxonomy" id="1565605"/>
    <lineage>
        <taxon>Bacteria</taxon>
        <taxon>Pseudomonadati</taxon>
        <taxon>Pseudomonadota</taxon>
        <taxon>Betaproteobacteria</taxon>
        <taxon>Nitrosomonadales</taxon>
        <taxon>Sterolibacteriaceae</taxon>
        <taxon>Rugosibacter</taxon>
    </lineage>
</organism>
<evidence type="ECO:0000256" key="10">
    <source>
        <dbReference type="HAMAP-Rule" id="MF_00575"/>
    </source>
</evidence>
<dbReference type="GO" id="GO:0005737">
    <property type="term" value="C:cytoplasm"/>
    <property type="evidence" value="ECO:0007669"/>
    <property type="project" value="InterPro"/>
</dbReference>
<dbReference type="InterPro" id="IPR010138">
    <property type="entry name" value="UDP-diacylglucosamine_Hdrlase"/>
</dbReference>
<dbReference type="GO" id="GO:0009245">
    <property type="term" value="P:lipid A biosynthetic process"/>
    <property type="evidence" value="ECO:0007669"/>
    <property type="project" value="UniProtKB-UniRule"/>
</dbReference>
<feature type="binding site" evidence="10">
    <location>
        <position position="215"/>
    </location>
    <ligand>
        <name>Mn(2+)</name>
        <dbReference type="ChEBI" id="CHEBI:29035"/>
        <label>1</label>
    </ligand>
</feature>
<feature type="domain" description="Calcineurin-like phosphoesterase" evidence="11">
    <location>
        <begin position="9"/>
        <end position="217"/>
    </location>
</feature>
<dbReference type="EC" id="3.6.1.54" evidence="10"/>
<feature type="binding site" evidence="10">
    <location>
        <position position="46"/>
    </location>
    <ligand>
        <name>Mn(2+)</name>
        <dbReference type="ChEBI" id="CHEBI:29035"/>
        <label>2</label>
    </ligand>
</feature>
<dbReference type="GO" id="GO:0008758">
    <property type="term" value="F:UDP-2,3-diacylglucosamine hydrolase activity"/>
    <property type="evidence" value="ECO:0007669"/>
    <property type="project" value="UniProtKB-UniRule"/>
</dbReference>
<comment type="cofactor">
    <cofactor evidence="10">
        <name>Mn(2+)</name>
        <dbReference type="ChEBI" id="CHEBI:29035"/>
    </cofactor>
    <text evidence="10">Binds 2 Mn(2+) ions per subunit in a binuclear metal center.</text>
</comment>
<dbReference type="NCBIfam" id="TIGR01854">
    <property type="entry name" value="lipid_A_lpxH"/>
    <property type="match status" value="1"/>
</dbReference>
<evidence type="ECO:0000256" key="7">
    <source>
        <dbReference type="ARBA" id="ARBA00023098"/>
    </source>
</evidence>
<evidence type="ECO:0000256" key="5">
    <source>
        <dbReference type="ARBA" id="ARBA00022723"/>
    </source>
</evidence>
<accession>A0A0C5J7Z9</accession>
<comment type="function">
    <text evidence="10">Hydrolyzes the pyrophosphate bond of UDP-2,3-diacylglucosamine to yield 2,3-diacylglucosamine 1-phosphate (lipid X) and UMP by catalyzing the attack of water at the alpha-P atom. Involved in the biosynthesis of lipid A, a phosphorylated glycolipid that anchors the lipopolysaccharide to the outer membrane of the cell.</text>
</comment>
<keyword evidence="13" id="KW-1185">Reference proteome</keyword>
<feature type="binding site" evidence="10">
    <location>
        <begin position="85"/>
        <end position="86"/>
    </location>
    <ligand>
        <name>substrate</name>
    </ligand>
</feature>
<evidence type="ECO:0000256" key="6">
    <source>
        <dbReference type="ARBA" id="ARBA00022801"/>
    </source>
</evidence>
<gene>
    <name evidence="10" type="primary">lpxH</name>
    <name evidence="12" type="ORF">PG1C_05515</name>
</gene>
<keyword evidence="2 10" id="KW-0444">Lipid biosynthesis</keyword>
<feature type="binding site" evidence="10">
    <location>
        <position position="185"/>
    </location>
    <ligand>
        <name>substrate</name>
    </ligand>
</feature>
<dbReference type="GO" id="GO:0030145">
    <property type="term" value="F:manganese ion binding"/>
    <property type="evidence" value="ECO:0007669"/>
    <property type="project" value="UniProtKB-UniRule"/>
</dbReference>
<keyword evidence="7 10" id="KW-0443">Lipid metabolism</keyword>
<comment type="pathway">
    <text evidence="10">Glycolipid biosynthesis; lipid IV(A) biosynthesis; lipid IV(A) from (3R)-3-hydroxytetradecanoyl-[acyl-carrier-protein] and UDP-N-acetyl-alpha-D-glucosamine: step 4/6.</text>
</comment>
<feature type="binding site" evidence="10">
    <location>
        <position position="140"/>
    </location>
    <ligand>
        <name>substrate</name>
    </ligand>
</feature>
<evidence type="ECO:0000256" key="1">
    <source>
        <dbReference type="ARBA" id="ARBA00022475"/>
    </source>
</evidence>
<evidence type="ECO:0000259" key="11">
    <source>
        <dbReference type="Pfam" id="PF00149"/>
    </source>
</evidence>
<protein>
    <recommendedName>
        <fullName evidence="10">UDP-2,3-diacylglucosamine hydrolase</fullName>
        <ecNumber evidence="10">3.6.1.54</ecNumber>
    </recommendedName>
    <alternativeName>
        <fullName evidence="10">UDP-2,3-diacylglucosamine diphosphatase</fullName>
    </alternativeName>
</protein>
<dbReference type="Proteomes" id="UP000061603">
    <property type="component" value="Chromosome"/>
</dbReference>
<feature type="binding site" evidence="10">
    <location>
        <position position="182"/>
    </location>
    <ligand>
        <name>substrate</name>
    </ligand>
</feature>
<comment type="similarity">
    <text evidence="10">Belongs to the LpxH family.</text>
</comment>
<feature type="binding site" evidence="10">
    <location>
        <position position="132"/>
    </location>
    <ligand>
        <name>Mn(2+)</name>
        <dbReference type="ChEBI" id="CHEBI:29035"/>
        <label>2</label>
    </ligand>
</feature>
<evidence type="ECO:0000256" key="4">
    <source>
        <dbReference type="ARBA" id="ARBA00022556"/>
    </source>
</evidence>
<keyword evidence="9 10" id="KW-0464">Manganese</keyword>
<evidence type="ECO:0000256" key="9">
    <source>
        <dbReference type="ARBA" id="ARBA00023211"/>
    </source>
</evidence>
<dbReference type="UniPathway" id="UPA00359">
    <property type="reaction ID" value="UER00480"/>
</dbReference>
<dbReference type="HAMAP" id="MF_00575">
    <property type="entry name" value="LpxH"/>
    <property type="match status" value="1"/>
</dbReference>
<reference evidence="12 13" key="1">
    <citation type="journal article" date="2015" name="Genome Announc.">
        <title>Complete Genome Sequence of a Novel Bacterium within the Family Rhodocyclaceae That Degrades Polycyclic Aromatic Hydrocarbons.</title>
        <authorList>
            <person name="Singleton D.R."/>
            <person name="Dickey A.N."/>
            <person name="Scholl E.H."/>
            <person name="Wright F.A."/>
            <person name="Aitken M.D."/>
        </authorList>
    </citation>
    <scope>NUCLEOTIDE SEQUENCE [LARGE SCALE GENOMIC DNA]</scope>
    <source>
        <strain evidence="13">PG1-Ca6</strain>
    </source>
</reference>
<comment type="catalytic activity">
    <reaction evidence="10">
        <text>UDP-2-N,3-O-bis[(3R)-3-hydroxytetradecanoyl]-alpha-D-glucosamine + H2O = 2-N,3-O-bis[(3R)-3-hydroxytetradecanoyl]-alpha-D-glucosaminyl 1-phosphate + UMP + 2 H(+)</text>
        <dbReference type="Rhea" id="RHEA:25213"/>
        <dbReference type="ChEBI" id="CHEBI:15377"/>
        <dbReference type="ChEBI" id="CHEBI:15378"/>
        <dbReference type="ChEBI" id="CHEBI:57865"/>
        <dbReference type="ChEBI" id="CHEBI:57957"/>
        <dbReference type="ChEBI" id="CHEBI:78847"/>
        <dbReference type="EC" id="3.6.1.54"/>
    </reaction>
</comment>
<evidence type="ECO:0000313" key="12">
    <source>
        <dbReference type="EMBL" id="AJP48065.1"/>
    </source>
</evidence>
<dbReference type="SUPFAM" id="SSF56300">
    <property type="entry name" value="Metallo-dependent phosphatases"/>
    <property type="match status" value="1"/>
</dbReference>
<keyword evidence="5 10" id="KW-0479">Metal-binding</keyword>
<dbReference type="AlphaFoldDB" id="A0A0C5J7Z9"/>
<feature type="binding site" evidence="10">
    <location>
        <position position="85"/>
    </location>
    <ligand>
        <name>Mn(2+)</name>
        <dbReference type="ChEBI" id="CHEBI:29035"/>
        <label>2</label>
    </ligand>
</feature>
<evidence type="ECO:0000256" key="3">
    <source>
        <dbReference type="ARBA" id="ARBA00022519"/>
    </source>
</evidence>
<feature type="binding site" evidence="10">
    <location>
        <position position="14"/>
    </location>
    <ligand>
        <name>Mn(2+)</name>
        <dbReference type="ChEBI" id="CHEBI:29035"/>
        <label>1</label>
    </ligand>
</feature>